<dbReference type="RefSeq" id="WP_213495869.1">
    <property type="nucleotide sequence ID" value="NZ_CP074694.1"/>
</dbReference>
<dbReference type="PANTHER" id="PTHR34512:SF30">
    <property type="entry name" value="OUTER MEMBRANE PROTEIN ASSEMBLY FACTOR BAMB"/>
    <property type="match status" value="1"/>
</dbReference>
<dbReference type="EMBL" id="CP074694">
    <property type="protein sequence ID" value="QVL31709.1"/>
    <property type="molecule type" value="Genomic_DNA"/>
</dbReference>
<feature type="signal peptide" evidence="1">
    <location>
        <begin position="1"/>
        <end position="19"/>
    </location>
</feature>
<dbReference type="Proteomes" id="UP000676194">
    <property type="component" value="Chromosome"/>
</dbReference>
<organism evidence="3 4">
    <name type="scientific">Telmatocola sphagniphila</name>
    <dbReference type="NCBI Taxonomy" id="1123043"/>
    <lineage>
        <taxon>Bacteria</taxon>
        <taxon>Pseudomonadati</taxon>
        <taxon>Planctomycetota</taxon>
        <taxon>Planctomycetia</taxon>
        <taxon>Gemmatales</taxon>
        <taxon>Gemmataceae</taxon>
    </lineage>
</organism>
<name>A0A8E6B5A4_9BACT</name>
<accession>A0A8E6B5A4</accession>
<dbReference type="Pfam" id="PF13360">
    <property type="entry name" value="PQQ_2"/>
    <property type="match status" value="1"/>
</dbReference>
<keyword evidence="1" id="KW-0732">Signal</keyword>
<evidence type="ECO:0000259" key="2">
    <source>
        <dbReference type="Pfam" id="PF13360"/>
    </source>
</evidence>
<feature type="domain" description="Pyrrolo-quinoline quinone repeat" evidence="2">
    <location>
        <begin position="49"/>
        <end position="202"/>
    </location>
</feature>
<protein>
    <submittedName>
        <fullName evidence="3">PQQ-binding-like beta-propeller repeat protein</fullName>
    </submittedName>
</protein>
<dbReference type="PANTHER" id="PTHR34512">
    <property type="entry name" value="CELL SURFACE PROTEIN"/>
    <property type="match status" value="1"/>
</dbReference>
<proteinExistence type="predicted"/>
<evidence type="ECO:0000313" key="3">
    <source>
        <dbReference type="EMBL" id="QVL31709.1"/>
    </source>
</evidence>
<dbReference type="Gene3D" id="2.130.10.10">
    <property type="entry name" value="YVTN repeat-like/Quinoprotein amine dehydrogenase"/>
    <property type="match status" value="1"/>
</dbReference>
<feature type="chain" id="PRO_5034871845" evidence="1">
    <location>
        <begin position="20"/>
        <end position="402"/>
    </location>
</feature>
<dbReference type="Gene3D" id="2.40.10.480">
    <property type="match status" value="1"/>
</dbReference>
<sequence>MRRFVYTVSLSAVLFSSMAADWTHFRGSDSTGVGSGDAVPLPFGPKQQVAWKADLPGRGLSSPVLVDNKAFLTASSGEKQNHLHVLAYDTKTGQRLWQRTVWATGPTDTHSKTCPAAPTPVSDGKYLVALFATNDLICLDLEGNLQWIRSLHEENPGATDGRGLASSPLIINSTIIVQCENQNTSFAAGIDISTGKNRWQQARPRELSWSSPISIPGKSLNEPLALIQGNNKLSAYEPLTGKEIWAIQGRWHPFASCALKGRLLLVPGENKLFAYELQDEGVPPKLLWEQSRLNPSTASPLIYEGKIYSLRGSILASGELKTGNILNQIRLKGGFSSSLVVAGGLLFCVNEDGLVHVVRPGEEDPVLVDSYPFEETILSTPAATGGALYLRSDKHFWKVGKH</sequence>
<evidence type="ECO:0000313" key="4">
    <source>
        <dbReference type="Proteomes" id="UP000676194"/>
    </source>
</evidence>
<dbReference type="InterPro" id="IPR002372">
    <property type="entry name" value="PQQ_rpt_dom"/>
</dbReference>
<dbReference type="KEGG" id="tsph:KIH39_23165"/>
<gene>
    <name evidence="3" type="ORF">KIH39_23165</name>
</gene>
<keyword evidence="4" id="KW-1185">Reference proteome</keyword>
<dbReference type="SUPFAM" id="SSF50998">
    <property type="entry name" value="Quinoprotein alcohol dehydrogenase-like"/>
    <property type="match status" value="1"/>
</dbReference>
<dbReference type="InterPro" id="IPR015943">
    <property type="entry name" value="WD40/YVTN_repeat-like_dom_sf"/>
</dbReference>
<reference evidence="3" key="1">
    <citation type="submission" date="2021-05" db="EMBL/GenBank/DDBJ databases">
        <title>Complete genome sequence of the cellulolytic planctomycete Telmatocola sphagniphila SP2T and characterization of the first cellulase from planctomycetes.</title>
        <authorList>
            <person name="Rakitin A.L."/>
            <person name="Beletsky A.V."/>
            <person name="Naumoff D.G."/>
            <person name="Kulichevskaya I.S."/>
            <person name="Mardanov A.V."/>
            <person name="Ravin N.V."/>
            <person name="Dedysh S.N."/>
        </authorList>
    </citation>
    <scope>NUCLEOTIDE SEQUENCE</scope>
    <source>
        <strain evidence="3">SP2T</strain>
    </source>
</reference>
<dbReference type="InterPro" id="IPR011047">
    <property type="entry name" value="Quinoprotein_ADH-like_sf"/>
</dbReference>
<evidence type="ECO:0000256" key="1">
    <source>
        <dbReference type="SAM" id="SignalP"/>
    </source>
</evidence>
<dbReference type="AlphaFoldDB" id="A0A8E6B5A4"/>